<accession>A0A0S3PRV5</accession>
<dbReference type="PANTHER" id="PTHR20883:SF48">
    <property type="entry name" value="ECTOINE DIOXYGENASE"/>
    <property type="match status" value="1"/>
</dbReference>
<name>A0A0S3PRV5_9BRAD</name>
<sequence length="306" mass="33594">MLTEAQIKSYHDDGYILVEDVVTGKELEELRRLTYEMIDKSRAVSKSDDIFDLDDGHTKDSPKLTRIKQPHMQMPAFWDVLKSTKFRGVLESLLGPSVRLQTSKLNTKAPGGGAAVEWHQDWAFYPHTNDDVLAIGLMLEDVEEENGPLLAVPGTHKGPVLSHFVNGVFAGAIDPSDPLFEKDKIVTLTGKAGSMTVHHCRTLHGSAPNMSNRARLICFYEMCAADAWPLAGGAGAFLNMNQQQVYDTVQSRMIFGEQTMRPRLKDVPVLLPLPPAPDASSIFKTQKSAGAVSAFAKTDSKSDRAA</sequence>
<dbReference type="Proteomes" id="UP000236884">
    <property type="component" value="Chromosome"/>
</dbReference>
<dbReference type="Gene3D" id="2.60.120.620">
    <property type="entry name" value="q2cbj1_9rhob like domain"/>
    <property type="match status" value="1"/>
</dbReference>
<evidence type="ECO:0000256" key="2">
    <source>
        <dbReference type="SAM" id="MobiDB-lite"/>
    </source>
</evidence>
<dbReference type="GO" id="GO:0005506">
    <property type="term" value="F:iron ion binding"/>
    <property type="evidence" value="ECO:0007669"/>
    <property type="project" value="UniProtKB-ARBA"/>
</dbReference>
<gene>
    <name evidence="3" type="ORF">GJW-30_1_01155</name>
</gene>
<dbReference type="Pfam" id="PF05721">
    <property type="entry name" value="PhyH"/>
    <property type="match status" value="1"/>
</dbReference>
<dbReference type="RefSeq" id="WP_096358678.1">
    <property type="nucleotide sequence ID" value="NZ_AP014946.1"/>
</dbReference>
<dbReference type="KEGG" id="vgo:GJW-30_1_01155"/>
<dbReference type="EMBL" id="AP014946">
    <property type="protein sequence ID" value="BAT58628.1"/>
    <property type="molecule type" value="Genomic_DNA"/>
</dbReference>
<proteinExistence type="predicted"/>
<protein>
    <submittedName>
        <fullName evidence="3">Phytanoyl-CoA dioxygenase PhyH</fullName>
    </submittedName>
</protein>
<dbReference type="GO" id="GO:0016706">
    <property type="term" value="F:2-oxoglutarate-dependent dioxygenase activity"/>
    <property type="evidence" value="ECO:0007669"/>
    <property type="project" value="UniProtKB-ARBA"/>
</dbReference>
<reference evidence="3 4" key="1">
    <citation type="submission" date="2015-08" db="EMBL/GenBank/DDBJ databases">
        <title>Investigation of the bacterial diversity of lava forest soil.</title>
        <authorList>
            <person name="Lee J.S."/>
        </authorList>
    </citation>
    <scope>NUCLEOTIDE SEQUENCE [LARGE SCALE GENOMIC DNA]</scope>
    <source>
        <strain evidence="3 4">GJW-30</strain>
    </source>
</reference>
<feature type="region of interest" description="Disordered" evidence="2">
    <location>
        <begin position="287"/>
        <end position="306"/>
    </location>
</feature>
<dbReference type="PANTHER" id="PTHR20883">
    <property type="entry name" value="PHYTANOYL-COA DIOXYGENASE DOMAIN CONTAINING 1"/>
    <property type="match status" value="1"/>
</dbReference>
<dbReference type="SUPFAM" id="SSF51197">
    <property type="entry name" value="Clavaminate synthase-like"/>
    <property type="match status" value="1"/>
</dbReference>
<evidence type="ECO:0000313" key="3">
    <source>
        <dbReference type="EMBL" id="BAT58628.1"/>
    </source>
</evidence>
<evidence type="ECO:0000256" key="1">
    <source>
        <dbReference type="ARBA" id="ARBA00001954"/>
    </source>
</evidence>
<keyword evidence="3" id="KW-0560">Oxidoreductase</keyword>
<dbReference type="AlphaFoldDB" id="A0A0S3PRV5"/>
<comment type="cofactor">
    <cofactor evidence="1">
        <name>Fe(2+)</name>
        <dbReference type="ChEBI" id="CHEBI:29033"/>
    </cofactor>
</comment>
<dbReference type="InterPro" id="IPR008775">
    <property type="entry name" value="Phytyl_CoA_dOase-like"/>
</dbReference>
<keyword evidence="3" id="KW-0223">Dioxygenase</keyword>
<evidence type="ECO:0000313" key="4">
    <source>
        <dbReference type="Proteomes" id="UP000236884"/>
    </source>
</evidence>
<organism evidence="3 4">
    <name type="scientific">Variibacter gotjawalensis</name>
    <dbReference type="NCBI Taxonomy" id="1333996"/>
    <lineage>
        <taxon>Bacteria</taxon>
        <taxon>Pseudomonadati</taxon>
        <taxon>Pseudomonadota</taxon>
        <taxon>Alphaproteobacteria</taxon>
        <taxon>Hyphomicrobiales</taxon>
        <taxon>Nitrobacteraceae</taxon>
        <taxon>Variibacter</taxon>
    </lineage>
</organism>
<dbReference type="OrthoDB" id="9791262at2"/>
<keyword evidence="4" id="KW-1185">Reference proteome</keyword>